<dbReference type="PANTHER" id="PTHR43712:SF2">
    <property type="entry name" value="O-METHYLTRANSFERASE CICE"/>
    <property type="match status" value="1"/>
</dbReference>
<organism evidence="5 6">
    <name type="scientific">Psilocybe cyanescens</name>
    <dbReference type="NCBI Taxonomy" id="93625"/>
    <lineage>
        <taxon>Eukaryota</taxon>
        <taxon>Fungi</taxon>
        <taxon>Dikarya</taxon>
        <taxon>Basidiomycota</taxon>
        <taxon>Agaricomycotina</taxon>
        <taxon>Agaricomycetes</taxon>
        <taxon>Agaricomycetidae</taxon>
        <taxon>Agaricales</taxon>
        <taxon>Agaricineae</taxon>
        <taxon>Strophariaceae</taxon>
        <taxon>Psilocybe</taxon>
    </lineage>
</organism>
<evidence type="ECO:0000256" key="4">
    <source>
        <dbReference type="SAM" id="MobiDB-lite"/>
    </source>
</evidence>
<feature type="compositionally biased region" description="Polar residues" evidence="4">
    <location>
        <begin position="1"/>
        <end position="18"/>
    </location>
</feature>
<feature type="region of interest" description="Disordered" evidence="4">
    <location>
        <begin position="255"/>
        <end position="373"/>
    </location>
</feature>
<dbReference type="STRING" id="93625.A0A409XUF7"/>
<dbReference type="GO" id="GO:0032259">
    <property type="term" value="P:methylation"/>
    <property type="evidence" value="ECO:0007669"/>
    <property type="project" value="UniProtKB-KW"/>
</dbReference>
<reference evidence="5 6" key="1">
    <citation type="journal article" date="2018" name="Evol. Lett.">
        <title>Horizontal gene cluster transfer increased hallucinogenic mushroom diversity.</title>
        <authorList>
            <person name="Reynolds H.T."/>
            <person name="Vijayakumar V."/>
            <person name="Gluck-Thaler E."/>
            <person name="Korotkin H.B."/>
            <person name="Matheny P.B."/>
            <person name="Slot J.C."/>
        </authorList>
    </citation>
    <scope>NUCLEOTIDE SEQUENCE [LARGE SCALE GENOMIC DNA]</scope>
    <source>
        <strain evidence="5 6">2631</strain>
    </source>
</reference>
<evidence type="ECO:0000256" key="3">
    <source>
        <dbReference type="ARBA" id="ARBA00022691"/>
    </source>
</evidence>
<dbReference type="Proteomes" id="UP000283269">
    <property type="component" value="Unassembled WGS sequence"/>
</dbReference>
<sequence>MATSPQSASAPSGLSSTPVPVPGPDEAPTIDFPSLDAPCNPTSLAEALTSHPTVLAATCRIVAAAGQLSATVQTPFLTLCDATMGYHLPSCMRLLEASHVVEILREAGPDGLHVDSISEKNGVKAIKLAHILRLLATHHILRELAPDVFTLNRISSLVDSGKTVAELKAYQEDGIPEMKYRDTNGVAAFVGLCTDEIQKASAYMTETYYLSPSPHTRAGTEPGRAPFCFAFDTVSSGTGFFGWLEGEVAGECVDKGESRADDGTDDAVERGKGGILPPTLGSSSSSSERSGKRASQRKTGREDPRPQLRAMYTKSSSGRGAAGNRTRTNSSGTSSAGSGSGSNSNSTSTVKNGERSEFEVDSKANTSAQENANRFRLERFGKAMSGTDGWEAPGAALNGFDWSSLPHGSIVVDVGGGIGSTSMLLATAFSSSSASS</sequence>
<feature type="region of interest" description="Disordered" evidence="4">
    <location>
        <begin position="1"/>
        <end position="35"/>
    </location>
</feature>
<evidence type="ECO:0000256" key="1">
    <source>
        <dbReference type="ARBA" id="ARBA00022603"/>
    </source>
</evidence>
<comment type="caution">
    <text evidence="5">The sequence shown here is derived from an EMBL/GenBank/DDBJ whole genome shotgun (WGS) entry which is preliminary data.</text>
</comment>
<dbReference type="AlphaFoldDB" id="A0A409XUF7"/>
<dbReference type="PANTHER" id="PTHR43712">
    <property type="entry name" value="PUTATIVE (AFU_ORTHOLOGUE AFUA_4G14580)-RELATED"/>
    <property type="match status" value="1"/>
</dbReference>
<proteinExistence type="predicted"/>
<dbReference type="EMBL" id="NHYD01000396">
    <property type="protein sequence ID" value="PPQ94314.1"/>
    <property type="molecule type" value="Genomic_DNA"/>
</dbReference>
<feature type="non-terminal residue" evidence="5">
    <location>
        <position position="436"/>
    </location>
</feature>
<evidence type="ECO:0000313" key="6">
    <source>
        <dbReference type="Proteomes" id="UP000283269"/>
    </source>
</evidence>
<dbReference type="SUPFAM" id="SSF46785">
    <property type="entry name" value="Winged helix' DNA-binding domain"/>
    <property type="match status" value="1"/>
</dbReference>
<keyword evidence="3" id="KW-0949">S-adenosyl-L-methionine</keyword>
<evidence type="ECO:0008006" key="7">
    <source>
        <dbReference type="Google" id="ProtNLM"/>
    </source>
</evidence>
<feature type="compositionally biased region" description="Basic and acidic residues" evidence="4">
    <location>
        <begin position="352"/>
        <end position="362"/>
    </location>
</feature>
<name>A0A409XUF7_PSICY</name>
<dbReference type="Gene3D" id="1.10.10.10">
    <property type="entry name" value="Winged helix-like DNA-binding domain superfamily/Winged helix DNA-binding domain"/>
    <property type="match status" value="1"/>
</dbReference>
<accession>A0A409XUF7</accession>
<feature type="compositionally biased region" description="Basic and acidic residues" evidence="4">
    <location>
        <begin position="255"/>
        <end position="272"/>
    </location>
</feature>
<keyword evidence="6" id="KW-1185">Reference proteome</keyword>
<dbReference type="Gene3D" id="3.40.50.150">
    <property type="entry name" value="Vaccinia Virus protein VP39"/>
    <property type="match status" value="1"/>
</dbReference>
<dbReference type="InterPro" id="IPR029063">
    <property type="entry name" value="SAM-dependent_MTases_sf"/>
</dbReference>
<evidence type="ECO:0000313" key="5">
    <source>
        <dbReference type="EMBL" id="PPQ94314.1"/>
    </source>
</evidence>
<keyword evidence="1" id="KW-0489">Methyltransferase</keyword>
<dbReference type="InParanoid" id="A0A409XUF7"/>
<feature type="compositionally biased region" description="Polar residues" evidence="4">
    <location>
        <begin position="363"/>
        <end position="372"/>
    </location>
</feature>
<keyword evidence="2" id="KW-0808">Transferase</keyword>
<dbReference type="GO" id="GO:0008168">
    <property type="term" value="F:methyltransferase activity"/>
    <property type="evidence" value="ECO:0007669"/>
    <property type="project" value="UniProtKB-KW"/>
</dbReference>
<feature type="compositionally biased region" description="Low complexity" evidence="4">
    <location>
        <begin position="323"/>
        <end position="349"/>
    </location>
</feature>
<gene>
    <name evidence="5" type="ORF">CVT25_005044</name>
</gene>
<dbReference type="OrthoDB" id="2410195at2759"/>
<dbReference type="InterPro" id="IPR036390">
    <property type="entry name" value="WH_DNA-bd_sf"/>
</dbReference>
<protein>
    <recommendedName>
        <fullName evidence="7">O-methyltransferase domain-containing protein</fullName>
    </recommendedName>
</protein>
<evidence type="ECO:0000256" key="2">
    <source>
        <dbReference type="ARBA" id="ARBA00022679"/>
    </source>
</evidence>
<dbReference type="InterPro" id="IPR036388">
    <property type="entry name" value="WH-like_DNA-bd_sf"/>
</dbReference>